<gene>
    <name evidence="1" type="ORF">QB898_06330</name>
</gene>
<dbReference type="Proteomes" id="UP001237156">
    <property type="component" value="Unassembled WGS sequence"/>
</dbReference>
<evidence type="ECO:0000313" key="1">
    <source>
        <dbReference type="EMBL" id="MDG9699343.1"/>
    </source>
</evidence>
<dbReference type="AlphaFoldDB" id="A0AAW6RG28"/>
<protein>
    <submittedName>
        <fullName evidence="1">Uncharacterized protein</fullName>
    </submittedName>
</protein>
<evidence type="ECO:0000313" key="2">
    <source>
        <dbReference type="Proteomes" id="UP001237156"/>
    </source>
</evidence>
<reference evidence="1 2" key="1">
    <citation type="submission" date="2023-04" db="EMBL/GenBank/DDBJ databases">
        <title>Ottowia paracancer sp. nov., isolated from human stomach.</title>
        <authorList>
            <person name="Song Y."/>
        </authorList>
    </citation>
    <scope>NUCLEOTIDE SEQUENCE [LARGE SCALE GENOMIC DNA]</scope>
    <source>
        <strain evidence="1 2">10c7w1</strain>
    </source>
</reference>
<dbReference type="RefSeq" id="WP_146007003.1">
    <property type="nucleotide sequence ID" value="NZ_JARVII010000010.1"/>
</dbReference>
<comment type="caution">
    <text evidence="1">The sequence shown here is derived from an EMBL/GenBank/DDBJ whole genome shotgun (WGS) entry which is preliminary data.</text>
</comment>
<accession>A0AAW6RG28</accession>
<organism evidence="1 2">
    <name type="scientific">Ottowia cancrivicina</name>
    <dbReference type="NCBI Taxonomy" id="3040346"/>
    <lineage>
        <taxon>Bacteria</taxon>
        <taxon>Pseudomonadati</taxon>
        <taxon>Pseudomonadota</taxon>
        <taxon>Betaproteobacteria</taxon>
        <taxon>Burkholderiales</taxon>
        <taxon>Comamonadaceae</taxon>
        <taxon>Ottowia</taxon>
    </lineage>
</organism>
<proteinExistence type="predicted"/>
<name>A0AAW6RG28_9BURK</name>
<sequence>MKLPSLADISPTHLLNLDERIAFQHFFGKSLKEAVAMFAEKEYYAEDLGWMGKNAFEYYVKAYIEYLDHCSADEFDIMDPMLVVMQRAMWDDCHENVKLLINKISELKRISPCGDENYERRYDEAVQSIMKNRDQ</sequence>
<keyword evidence="2" id="KW-1185">Reference proteome</keyword>
<dbReference type="EMBL" id="JARVII010000010">
    <property type="protein sequence ID" value="MDG9699343.1"/>
    <property type="molecule type" value="Genomic_DNA"/>
</dbReference>